<evidence type="ECO:0008006" key="3">
    <source>
        <dbReference type="Google" id="ProtNLM"/>
    </source>
</evidence>
<keyword evidence="2" id="KW-1185">Reference proteome</keyword>
<dbReference type="AlphaFoldDB" id="A0A7V7UVE1"/>
<name>A0A7V7UVE1_9BACI</name>
<dbReference type="RefSeq" id="WP_151573750.1">
    <property type="nucleotide sequence ID" value="NZ_WBOT01000003.1"/>
</dbReference>
<dbReference type="InterPro" id="IPR023393">
    <property type="entry name" value="START-like_dom_sf"/>
</dbReference>
<accession>A0A7V7UVE1</accession>
<dbReference type="Proteomes" id="UP000441354">
    <property type="component" value="Unassembled WGS sequence"/>
</dbReference>
<dbReference type="InterPro" id="IPR019587">
    <property type="entry name" value="Polyketide_cyclase/dehydratase"/>
</dbReference>
<protein>
    <recommendedName>
        <fullName evidence="3">DUF3284 domain-containing protein</fullName>
    </recommendedName>
</protein>
<reference evidence="1 2" key="1">
    <citation type="journal article" date="2014" name="Arch. Microbiol.">
        <title>Bacillus mesophilum sp. nov., strain IITR-54T, a novel 4-chlorobiphenyl dechlorinating bacterium.</title>
        <authorList>
            <person name="Manickam N."/>
            <person name="Singh N.K."/>
            <person name="Bajaj A."/>
            <person name="Kumar R.M."/>
            <person name="Kaur G."/>
            <person name="Kaur N."/>
            <person name="Bala M."/>
            <person name="Kumar A."/>
            <person name="Mayilraj S."/>
        </authorList>
    </citation>
    <scope>NUCLEOTIDE SEQUENCE [LARGE SCALE GENOMIC DNA]</scope>
    <source>
        <strain evidence="1 2">IITR-54</strain>
    </source>
</reference>
<gene>
    <name evidence="1" type="ORF">F7732_10040</name>
</gene>
<evidence type="ECO:0000313" key="1">
    <source>
        <dbReference type="EMBL" id="KAB2332435.1"/>
    </source>
</evidence>
<dbReference type="EMBL" id="WBOT01000003">
    <property type="protein sequence ID" value="KAB2332435.1"/>
    <property type="molecule type" value="Genomic_DNA"/>
</dbReference>
<organism evidence="1 2">
    <name type="scientific">Bacillus mesophilum</name>
    <dbReference type="NCBI Taxonomy" id="1071718"/>
    <lineage>
        <taxon>Bacteria</taxon>
        <taxon>Bacillati</taxon>
        <taxon>Bacillota</taxon>
        <taxon>Bacilli</taxon>
        <taxon>Bacillales</taxon>
        <taxon>Bacillaceae</taxon>
        <taxon>Bacillus</taxon>
    </lineage>
</organism>
<dbReference type="OrthoDB" id="1903764at2"/>
<dbReference type="Gene3D" id="3.30.530.20">
    <property type="match status" value="1"/>
</dbReference>
<dbReference type="Pfam" id="PF10604">
    <property type="entry name" value="Polyketide_cyc2"/>
    <property type="match status" value="1"/>
</dbReference>
<sequence>MADFRSSVVIHKPVEEVFHYVVSMENVHELMPNVVKMEKQTEGPFKAGTIFLETRLISGRNIQAEVEMTEYTENRSFATKTNSNGLITEYQYHFHPVEEGTQVDLEATITTTGLKMRLTKPILVKMIKREDGNQLVYLKEMFEQDKSEKEEE</sequence>
<dbReference type="SUPFAM" id="SSF55961">
    <property type="entry name" value="Bet v1-like"/>
    <property type="match status" value="1"/>
</dbReference>
<comment type="caution">
    <text evidence="1">The sequence shown here is derived from an EMBL/GenBank/DDBJ whole genome shotgun (WGS) entry which is preliminary data.</text>
</comment>
<evidence type="ECO:0000313" key="2">
    <source>
        <dbReference type="Proteomes" id="UP000441354"/>
    </source>
</evidence>
<proteinExistence type="predicted"/>